<name>A0A060R8M7_9BACT</name>
<dbReference type="EMBL" id="HG934468">
    <property type="protein sequence ID" value="CDN31896.1"/>
    <property type="molecule type" value="Genomic_DNA"/>
</dbReference>
<dbReference type="HOGENOM" id="CLU_1041385_0_0_10"/>
<accession>A0A060R8M7</accession>
<dbReference type="STRING" id="1433126.BN938_1816"/>
<dbReference type="KEGG" id="rbc:BN938_1816"/>
<protein>
    <submittedName>
        <fullName evidence="1">Uncharacterized protein</fullName>
    </submittedName>
</protein>
<proteinExistence type="predicted"/>
<dbReference type="OrthoDB" id="1107412at2"/>
<gene>
    <name evidence="1" type="ORF">BN938_1816</name>
</gene>
<sequence length="267" mass="30381">MKKFNIEELKKAPQRALIIQHYQPETPILWLVPKSGVIVDDRVAIRMPETGYVTDDVVLIDSGGEIRDCDGNMVGTLYFAESSDNARVSIEELGKMVEQLPIGGAIDFTCDEDSDHWGIQKLRLFDGEIIAIGSYGGGMTTMLDRQFSSEAEELYAFIKDSLHDHTPDCVYMKAPTHYNQPHYNEDMTKCIEKLKGCTNYNDADRILKEFGLSLSIYGHYESPVAYATYALSMDKEEPRYITLYYEFKKVGHDSYVADKIIKIEIKE</sequence>
<organism evidence="1 2">
    <name type="scientific">Mucinivorans hirudinis</name>
    <dbReference type="NCBI Taxonomy" id="1433126"/>
    <lineage>
        <taxon>Bacteria</taxon>
        <taxon>Pseudomonadati</taxon>
        <taxon>Bacteroidota</taxon>
        <taxon>Bacteroidia</taxon>
        <taxon>Bacteroidales</taxon>
        <taxon>Rikenellaceae</taxon>
        <taxon>Mucinivorans</taxon>
    </lineage>
</organism>
<dbReference type="Proteomes" id="UP000027616">
    <property type="component" value="Chromosome I"/>
</dbReference>
<keyword evidence="2" id="KW-1185">Reference proteome</keyword>
<dbReference type="AlphaFoldDB" id="A0A060R8M7"/>
<evidence type="ECO:0000313" key="1">
    <source>
        <dbReference type="EMBL" id="CDN31896.1"/>
    </source>
</evidence>
<evidence type="ECO:0000313" key="2">
    <source>
        <dbReference type="Proteomes" id="UP000027616"/>
    </source>
</evidence>
<reference evidence="1 2" key="1">
    <citation type="journal article" date="2015" name="Genome Announc.">
        <title>Complete Genome Sequence of the Novel Leech Symbiont Mucinivorans hirudinis M3T.</title>
        <authorList>
            <person name="Nelson M.C."/>
            <person name="Bomar L."/>
            <person name="Graf J."/>
        </authorList>
    </citation>
    <scope>NUCLEOTIDE SEQUENCE [LARGE SCALE GENOMIC DNA]</scope>
    <source>
        <strain evidence="2">M3</strain>
    </source>
</reference>